<reference evidence="1 2" key="1">
    <citation type="journal article" date="2019" name="Int. J. Syst. Evol. Microbiol.">
        <title>The Global Catalogue of Microorganisms (GCM) 10K type strain sequencing project: providing services to taxonomists for standard genome sequencing and annotation.</title>
        <authorList>
            <consortium name="The Broad Institute Genomics Platform"/>
            <consortium name="The Broad Institute Genome Sequencing Center for Infectious Disease"/>
            <person name="Wu L."/>
            <person name="Ma J."/>
        </authorList>
    </citation>
    <scope>NUCLEOTIDE SEQUENCE [LARGE SCALE GENOMIC DNA]</scope>
    <source>
        <strain evidence="1 2">JCM 3272</strain>
    </source>
</reference>
<proteinExistence type="predicted"/>
<dbReference type="EMBL" id="BAAARV010000016">
    <property type="protein sequence ID" value="GAA2337050.1"/>
    <property type="molecule type" value="Genomic_DNA"/>
</dbReference>
<sequence length="92" mass="10230">MYERADELRRLLNEWDFVGVFDPDTNVDEYDCMLSPLLEKLAGGADADEVRAFLDQEVSGHFGMSPQLVGTAPMAERLIAWRDAGRSIAGNP</sequence>
<dbReference type="RefSeq" id="WP_344611785.1">
    <property type="nucleotide sequence ID" value="NZ_BAAARV010000016.1"/>
</dbReference>
<comment type="caution">
    <text evidence="1">The sequence shown here is derived from an EMBL/GenBank/DDBJ whole genome shotgun (WGS) entry which is preliminary data.</text>
</comment>
<accession>A0ABN3FT43</accession>
<evidence type="ECO:0000313" key="1">
    <source>
        <dbReference type="EMBL" id="GAA2337050.1"/>
    </source>
</evidence>
<dbReference type="Proteomes" id="UP001501444">
    <property type="component" value="Unassembled WGS sequence"/>
</dbReference>
<evidence type="ECO:0008006" key="3">
    <source>
        <dbReference type="Google" id="ProtNLM"/>
    </source>
</evidence>
<name>A0ABN3FT43_9ACTN</name>
<protein>
    <recommendedName>
        <fullName evidence="3">CdiI immunity protein domain-containing protein</fullName>
    </recommendedName>
</protein>
<evidence type="ECO:0000313" key="2">
    <source>
        <dbReference type="Proteomes" id="UP001501444"/>
    </source>
</evidence>
<keyword evidence="2" id="KW-1185">Reference proteome</keyword>
<organism evidence="1 2">
    <name type="scientific">Dactylosporangium salmoneum</name>
    <dbReference type="NCBI Taxonomy" id="53361"/>
    <lineage>
        <taxon>Bacteria</taxon>
        <taxon>Bacillati</taxon>
        <taxon>Actinomycetota</taxon>
        <taxon>Actinomycetes</taxon>
        <taxon>Micromonosporales</taxon>
        <taxon>Micromonosporaceae</taxon>
        <taxon>Dactylosporangium</taxon>
    </lineage>
</organism>
<gene>
    <name evidence="1" type="ORF">GCM10010170_017820</name>
</gene>